<keyword evidence="4 6" id="KW-1133">Transmembrane helix</keyword>
<gene>
    <name evidence="8" type="ordered locus">BBPR_0794</name>
</gene>
<evidence type="ECO:0000259" key="7">
    <source>
        <dbReference type="Pfam" id="PF02687"/>
    </source>
</evidence>
<accession>A0A0H3EC93</accession>
<name>A0A0H3EC93_BIFBP</name>
<dbReference type="eggNOG" id="COG0577">
    <property type="taxonomic scope" value="Bacteria"/>
</dbReference>
<dbReference type="HOGENOM" id="CLU_055576_0_0_11"/>
<feature type="transmembrane region" description="Helical" evidence="6">
    <location>
        <begin position="303"/>
        <end position="320"/>
    </location>
</feature>
<evidence type="ECO:0000256" key="1">
    <source>
        <dbReference type="ARBA" id="ARBA00004651"/>
    </source>
</evidence>
<sequence>MITRITLKRLPLENLKRKPFRTAALVIVVMMLTLAFFGGSLLSMNLRNGLRSMQERMGADLMVVPQDTGAKAEALLTNGGSNTFYFTNDIENLVSKADGISQVTAQTYISSLAAACCDEKVQIIGFNPATDFVITPWITSQFDGTLKDGEVVAGSNISVSGNNTIKLYGHEFPVAAQLGSTGTSLDNSVFVNMSTIPSIVSYSSSVGHTAIPAEYADKAVSAILIKVKDGYDAKQVSLNITKESGLEGLGFVYPGGVTATTKTNLDALVGYVTLFVAVFWIMGLIVLLAVFASAMNERKKEFAAYRIMGATRGTLIALIVKESALIGLVGGVIGIAGASLAVFPFNTLISRQLQLPYLQTDALKVVVLVAISLVFAVATGLLASIVTAVKLSAPETYLTLREGE</sequence>
<keyword evidence="3 6" id="KW-0812">Transmembrane</keyword>
<feature type="transmembrane region" description="Helical" evidence="6">
    <location>
        <begin position="268"/>
        <end position="291"/>
    </location>
</feature>
<dbReference type="PANTHER" id="PTHR43738">
    <property type="entry name" value="ABC TRANSPORTER, MEMBRANE PROTEIN"/>
    <property type="match status" value="1"/>
</dbReference>
<feature type="domain" description="ABC3 transporter permease C-terminal" evidence="7">
    <location>
        <begin position="274"/>
        <end position="390"/>
    </location>
</feature>
<dbReference type="OrthoDB" id="6313at2"/>
<dbReference type="EMBL" id="CP001840">
    <property type="protein sequence ID" value="ADP35875.1"/>
    <property type="molecule type" value="Genomic_DNA"/>
</dbReference>
<evidence type="ECO:0000256" key="6">
    <source>
        <dbReference type="SAM" id="Phobius"/>
    </source>
</evidence>
<dbReference type="SUPFAM" id="SSF144091">
    <property type="entry name" value="Rhomboid-like"/>
    <property type="match status" value="1"/>
</dbReference>
<dbReference type="Proteomes" id="UP000002312">
    <property type="component" value="Chromosome"/>
</dbReference>
<protein>
    <submittedName>
        <fullName evidence="8">Permease protein of ABC transporter system</fullName>
    </submittedName>
</protein>
<evidence type="ECO:0000256" key="4">
    <source>
        <dbReference type="ARBA" id="ARBA00022989"/>
    </source>
</evidence>
<dbReference type="KEGG" id="bbp:BBPR_0794"/>
<comment type="subcellular location">
    <subcellularLocation>
        <location evidence="1">Cell membrane</location>
        <topology evidence="1">Multi-pass membrane protein</topology>
    </subcellularLocation>
</comment>
<dbReference type="Pfam" id="PF02687">
    <property type="entry name" value="FtsX"/>
    <property type="match status" value="1"/>
</dbReference>
<dbReference type="GO" id="GO:0005886">
    <property type="term" value="C:plasma membrane"/>
    <property type="evidence" value="ECO:0007669"/>
    <property type="project" value="UniProtKB-SubCell"/>
</dbReference>
<keyword evidence="5 6" id="KW-0472">Membrane</keyword>
<proteinExistence type="predicted"/>
<dbReference type="AlphaFoldDB" id="A0A0H3EC93"/>
<evidence type="ECO:0000256" key="5">
    <source>
        <dbReference type="ARBA" id="ARBA00023136"/>
    </source>
</evidence>
<evidence type="ECO:0000256" key="2">
    <source>
        <dbReference type="ARBA" id="ARBA00022475"/>
    </source>
</evidence>
<dbReference type="RefSeq" id="WP_003820805.1">
    <property type="nucleotide sequence ID" value="NC_014638.1"/>
</dbReference>
<dbReference type="PANTHER" id="PTHR43738:SF2">
    <property type="entry name" value="ABC TRANSPORTER PERMEASE"/>
    <property type="match status" value="1"/>
</dbReference>
<dbReference type="InterPro" id="IPR051125">
    <property type="entry name" value="ABC-4/HrtB_transporter"/>
</dbReference>
<dbReference type="PATRIC" id="fig|702459.3.peg.825"/>
<feature type="transmembrane region" description="Helical" evidence="6">
    <location>
        <begin position="326"/>
        <end position="345"/>
    </location>
</feature>
<organism evidence="8 9">
    <name type="scientific">Bifidobacterium bifidum (strain PRL2010)</name>
    <dbReference type="NCBI Taxonomy" id="702459"/>
    <lineage>
        <taxon>Bacteria</taxon>
        <taxon>Bacillati</taxon>
        <taxon>Actinomycetota</taxon>
        <taxon>Actinomycetes</taxon>
        <taxon>Bifidobacteriales</taxon>
        <taxon>Bifidobacteriaceae</taxon>
        <taxon>Bifidobacterium</taxon>
    </lineage>
</organism>
<feature type="transmembrane region" description="Helical" evidence="6">
    <location>
        <begin position="365"/>
        <end position="389"/>
    </location>
</feature>
<evidence type="ECO:0000313" key="9">
    <source>
        <dbReference type="Proteomes" id="UP000002312"/>
    </source>
</evidence>
<evidence type="ECO:0000313" key="8">
    <source>
        <dbReference type="EMBL" id="ADP35875.1"/>
    </source>
</evidence>
<keyword evidence="2" id="KW-1003">Cell membrane</keyword>
<evidence type="ECO:0000256" key="3">
    <source>
        <dbReference type="ARBA" id="ARBA00022692"/>
    </source>
</evidence>
<dbReference type="InterPro" id="IPR003838">
    <property type="entry name" value="ABC3_permease_C"/>
</dbReference>
<dbReference type="InterPro" id="IPR035952">
    <property type="entry name" value="Rhomboid-like_sf"/>
</dbReference>
<feature type="transmembrane region" description="Helical" evidence="6">
    <location>
        <begin position="20"/>
        <end position="42"/>
    </location>
</feature>
<reference evidence="8 9" key="1">
    <citation type="journal article" date="2010" name="Proc. Natl. Acad. Sci. U.S.A.">
        <title>Genome analysis of Bifidobacterium bifidum PRL2010 reveals metabolic pathways for host-derived glycan foraging.</title>
        <authorList>
            <person name="Turroni F."/>
            <person name="Bottacini F."/>
            <person name="Foroni E."/>
            <person name="Mulder I."/>
            <person name="Kim J.H."/>
            <person name="Zomer A."/>
            <person name="Sanchez B."/>
            <person name="Bidossi A."/>
            <person name="Ferrarini A."/>
            <person name="Giubellini V."/>
            <person name="Delledonne M."/>
            <person name="Henrissat B."/>
            <person name="Coutinho P."/>
            <person name="Oggioni M."/>
            <person name="Fitzgerald G.F."/>
            <person name="Mills D."/>
            <person name="Margolles A."/>
            <person name="Kelly D."/>
            <person name="van Sinderen D."/>
            <person name="Ventura M."/>
        </authorList>
    </citation>
    <scope>NUCLEOTIDE SEQUENCE [LARGE SCALE GENOMIC DNA]</scope>
    <source>
        <strain evidence="8 9">PRL2010</strain>
    </source>
</reference>